<keyword evidence="15" id="KW-0808">Transferase</keyword>
<evidence type="ECO:0000259" key="13">
    <source>
        <dbReference type="PROSITE" id="PS50980"/>
    </source>
</evidence>
<evidence type="ECO:0000313" key="15">
    <source>
        <dbReference type="EMBL" id="MFC0530013.1"/>
    </source>
</evidence>
<dbReference type="InterPro" id="IPR011762">
    <property type="entry name" value="COA_CT_N"/>
</dbReference>
<evidence type="ECO:0000256" key="2">
    <source>
        <dbReference type="ARBA" id="ARBA00004956"/>
    </source>
</evidence>
<dbReference type="Gene3D" id="2.40.50.100">
    <property type="match status" value="1"/>
</dbReference>
<dbReference type="Gene3D" id="3.30.470.20">
    <property type="entry name" value="ATP-grasp fold, B domain"/>
    <property type="match status" value="1"/>
</dbReference>
<sequence>MSAVASQGLPRRLLVANRGEIAIRVARTARDIGITTVVVYPDLDRASAHVRFGDVAHRLAGTGAYLDAEQLVEVALENGCDAVHPGYGFLSENAAFARRCVAAGIRFVGPRPELIELFGDKARARALATSCGVPVVAGTDAPATLDEAADFLASLGPGGAMIIKAVAGGGGRGMRVVTDVADLPEAYARCRSEAERGFGTDAVYVERYIARARHVEVQVAGDGSEVSHFWERECSLQRRHQKLVEVAPSPSLTGALRERLFDATRRIAAACRYDNVGTFEFLVDVDRPGADDELCFIEANPRIQVEHTVTEEILGVDLVRAQVELAAGRSLAQLSLRQADIPPPRGHAIQLRVNTESLDGTGEARPGSGTITAFAPPGGPGVRVDTYAYVGYRNVALFDSLLAKLVVSSPEPAYAAAVARARRALAEFDIEGVPTNLAFLRSLLDHPDVAANTVTTRFVEEHAAALLGPAAPAPAAVPVLDGAVAVSAPLSGVVVSLAVAAGDRVQRGAEVAVVEAMKMEHVVTAATDGLVRAVAVGIGDLLEEGAVLALLEPLAGGDAMAGAESGGSTGADLDNVRADLATLRERIHQTLDEGRPDAVERRRARGQRTVRENLADLFDPGTFTEYGQLAVAFQRSRHDEEKLRELSPADGHVTGVGSVNGEAFGPERAKVAVAAYDATVFAGTQGYINHQKSDRLFHLALDRNLPVVLFAEGGGGRSIDDPVTAAGLYSETFTSFARLGGRVPLVGIASGRCFAGNAALLGLTDVIIATENSTIGMGGPALIEAAGLGAYSPEQVGPIDAQSRNGVVDVRVADEAAAVATAKRYLSYFQGRLPTWEAADPRRLRSAIPENRLRAYDVRQVARLVADTGSYLELRPEFGAQFVTALVRVEGRPLGLIANNPSHQAGAIYPDAADKAARFLRLCDAHGLPVLSLIDTPGIMVGPDAERGALVRHAARLFAASANIEVPIFAVVLRKAYGLGAMASAGGHFRKPYFTVAWPTGEFGGMGLEGAIRLGYRHELAAIEDPAERQAWFEARVAELYAKGRAVTAATYLEFDAVIDPAETRSWIVNGLDATATSTRPGRRTFIDTW</sequence>
<keyword evidence="6 9" id="KW-0067">ATP-binding</keyword>
<evidence type="ECO:0000256" key="3">
    <source>
        <dbReference type="ARBA" id="ARBA00013058"/>
    </source>
</evidence>
<dbReference type="InterPro" id="IPR011054">
    <property type="entry name" value="Rudment_hybrid_motif"/>
</dbReference>
<evidence type="ECO:0000259" key="11">
    <source>
        <dbReference type="PROSITE" id="PS50975"/>
    </source>
</evidence>
<dbReference type="RefSeq" id="WP_377253093.1">
    <property type="nucleotide sequence ID" value="NZ_JBHLUH010000039.1"/>
</dbReference>
<dbReference type="PROSITE" id="PS50979">
    <property type="entry name" value="BC"/>
    <property type="match status" value="1"/>
</dbReference>
<dbReference type="PANTHER" id="PTHR48095">
    <property type="entry name" value="PYRUVATE CARBOXYLASE SUBUNIT A"/>
    <property type="match status" value="1"/>
</dbReference>
<dbReference type="Pfam" id="PF00364">
    <property type="entry name" value="Biotin_lipoyl"/>
    <property type="match status" value="1"/>
</dbReference>
<feature type="domain" description="CoA carboxyltransferase C-terminal" evidence="14">
    <location>
        <begin position="840"/>
        <end position="1074"/>
    </location>
</feature>
<dbReference type="Pfam" id="PF02786">
    <property type="entry name" value="CPSase_L_D2"/>
    <property type="match status" value="1"/>
</dbReference>
<dbReference type="EC" id="6.4.1.2" evidence="3"/>
<dbReference type="GO" id="GO:0016740">
    <property type="term" value="F:transferase activity"/>
    <property type="evidence" value="ECO:0007669"/>
    <property type="project" value="UniProtKB-KW"/>
</dbReference>
<feature type="domain" description="Lipoyl-binding" evidence="10">
    <location>
        <begin position="472"/>
        <end position="552"/>
    </location>
</feature>
<keyword evidence="4" id="KW-0436">Ligase</keyword>
<dbReference type="InterPro" id="IPR005479">
    <property type="entry name" value="CPAse_ATP-bd"/>
</dbReference>
<dbReference type="InterPro" id="IPR000089">
    <property type="entry name" value="Biotin_lipoyl"/>
</dbReference>
<feature type="domain" description="ATP-grasp" evidence="11">
    <location>
        <begin position="125"/>
        <end position="327"/>
    </location>
</feature>
<gene>
    <name evidence="15" type="ORF">ACFFIA_20325</name>
</gene>
<dbReference type="EMBL" id="JBHLUH010000039">
    <property type="protein sequence ID" value="MFC0530013.1"/>
    <property type="molecule type" value="Genomic_DNA"/>
</dbReference>
<dbReference type="PROSITE" id="PS50968">
    <property type="entry name" value="BIOTINYL_LIPOYL"/>
    <property type="match status" value="1"/>
</dbReference>
<dbReference type="Pfam" id="PF01039">
    <property type="entry name" value="Carboxyl_trans"/>
    <property type="match status" value="1"/>
</dbReference>
<dbReference type="SUPFAM" id="SSF51246">
    <property type="entry name" value="Rudiment single hybrid motif"/>
    <property type="match status" value="1"/>
</dbReference>
<evidence type="ECO:0000313" key="16">
    <source>
        <dbReference type="Proteomes" id="UP001589867"/>
    </source>
</evidence>
<dbReference type="SUPFAM" id="SSF52096">
    <property type="entry name" value="ClpP/crotonase"/>
    <property type="match status" value="2"/>
</dbReference>
<dbReference type="PROSITE" id="PS50980">
    <property type="entry name" value="COA_CT_NTER"/>
    <property type="match status" value="1"/>
</dbReference>
<dbReference type="SUPFAM" id="SSF51230">
    <property type="entry name" value="Single hybrid motif"/>
    <property type="match status" value="1"/>
</dbReference>
<dbReference type="InterPro" id="IPR013815">
    <property type="entry name" value="ATP_grasp_subdomain_1"/>
</dbReference>
<dbReference type="PROSITE" id="PS50989">
    <property type="entry name" value="COA_CT_CTER"/>
    <property type="match status" value="1"/>
</dbReference>
<dbReference type="InterPro" id="IPR051602">
    <property type="entry name" value="ACC_Biotin_Carboxylase"/>
</dbReference>
<dbReference type="InterPro" id="IPR005482">
    <property type="entry name" value="Biotin_COase_C"/>
</dbReference>
<dbReference type="InterPro" id="IPR005481">
    <property type="entry name" value="BC-like_N"/>
</dbReference>
<evidence type="ECO:0000256" key="8">
    <source>
        <dbReference type="ARBA" id="ARBA00023268"/>
    </source>
</evidence>
<evidence type="ECO:0000259" key="10">
    <source>
        <dbReference type="PROSITE" id="PS50968"/>
    </source>
</evidence>
<dbReference type="PROSITE" id="PS00867">
    <property type="entry name" value="CPSASE_2"/>
    <property type="match status" value="1"/>
</dbReference>
<dbReference type="SUPFAM" id="SSF56059">
    <property type="entry name" value="Glutathione synthetase ATP-binding domain-like"/>
    <property type="match status" value="1"/>
</dbReference>
<evidence type="ECO:0000259" key="14">
    <source>
        <dbReference type="PROSITE" id="PS50989"/>
    </source>
</evidence>
<proteinExistence type="predicted"/>
<accession>A0ABV6M6D8</accession>
<dbReference type="InterPro" id="IPR029045">
    <property type="entry name" value="ClpP/crotonase-like_dom_sf"/>
</dbReference>
<dbReference type="InterPro" id="IPR011764">
    <property type="entry name" value="Biotin_carboxylation_dom"/>
</dbReference>
<dbReference type="Pfam" id="PF02785">
    <property type="entry name" value="Biotin_carb_C"/>
    <property type="match status" value="1"/>
</dbReference>
<dbReference type="InterPro" id="IPR011763">
    <property type="entry name" value="COA_CT_C"/>
</dbReference>
<dbReference type="Gene3D" id="3.30.1490.20">
    <property type="entry name" value="ATP-grasp fold, A domain"/>
    <property type="match status" value="1"/>
</dbReference>
<evidence type="ECO:0000256" key="4">
    <source>
        <dbReference type="ARBA" id="ARBA00022598"/>
    </source>
</evidence>
<feature type="domain" description="Biotin carboxylation" evidence="12">
    <location>
        <begin position="9"/>
        <end position="464"/>
    </location>
</feature>
<evidence type="ECO:0000256" key="6">
    <source>
        <dbReference type="ARBA" id="ARBA00022840"/>
    </source>
</evidence>
<organism evidence="15 16">
    <name type="scientific">Phytohabitans kaempferiae</name>
    <dbReference type="NCBI Taxonomy" id="1620943"/>
    <lineage>
        <taxon>Bacteria</taxon>
        <taxon>Bacillati</taxon>
        <taxon>Actinomycetota</taxon>
        <taxon>Actinomycetes</taxon>
        <taxon>Micromonosporales</taxon>
        <taxon>Micromonosporaceae</taxon>
    </lineage>
</organism>
<dbReference type="Gene3D" id="3.40.50.20">
    <property type="match status" value="1"/>
</dbReference>
<dbReference type="PANTHER" id="PTHR48095:SF5">
    <property type="entry name" value="BLL7292 PROTEIN"/>
    <property type="match status" value="1"/>
</dbReference>
<dbReference type="Proteomes" id="UP001589867">
    <property type="component" value="Unassembled WGS sequence"/>
</dbReference>
<comment type="pathway">
    <text evidence="2">Lipid metabolism; malonyl-CoA biosynthesis; malonyl-CoA from acetyl-CoA: step 1/1.</text>
</comment>
<dbReference type="InterPro" id="IPR011761">
    <property type="entry name" value="ATP-grasp"/>
</dbReference>
<dbReference type="SMART" id="SM00878">
    <property type="entry name" value="Biotin_carb_C"/>
    <property type="match status" value="1"/>
</dbReference>
<keyword evidence="16" id="KW-1185">Reference proteome</keyword>
<comment type="caution">
    <text evidence="15">The sequence shown here is derived from an EMBL/GenBank/DDBJ whole genome shotgun (WGS) entry which is preliminary data.</text>
</comment>
<dbReference type="Gene3D" id="3.90.226.10">
    <property type="entry name" value="2-enoyl-CoA Hydratase, Chain A, domain 1"/>
    <property type="match status" value="2"/>
</dbReference>
<evidence type="ECO:0000256" key="5">
    <source>
        <dbReference type="ARBA" id="ARBA00022741"/>
    </source>
</evidence>
<evidence type="ECO:0000256" key="9">
    <source>
        <dbReference type="PROSITE-ProRule" id="PRU00409"/>
    </source>
</evidence>
<dbReference type="PROSITE" id="PS50975">
    <property type="entry name" value="ATP_GRASP"/>
    <property type="match status" value="1"/>
</dbReference>
<reference evidence="15 16" key="1">
    <citation type="submission" date="2024-09" db="EMBL/GenBank/DDBJ databases">
        <authorList>
            <person name="Sun Q."/>
            <person name="Mori K."/>
        </authorList>
    </citation>
    <scope>NUCLEOTIDE SEQUENCE [LARGE SCALE GENOMIC DNA]</scope>
    <source>
        <strain evidence="15 16">TBRC 3947</strain>
    </source>
</reference>
<comment type="cofactor">
    <cofactor evidence="1">
        <name>biotin</name>
        <dbReference type="ChEBI" id="CHEBI:57586"/>
    </cofactor>
</comment>
<dbReference type="CDD" id="cd06850">
    <property type="entry name" value="biotinyl_domain"/>
    <property type="match status" value="1"/>
</dbReference>
<dbReference type="InterPro" id="IPR016185">
    <property type="entry name" value="PreATP-grasp_dom_sf"/>
</dbReference>
<dbReference type="SUPFAM" id="SSF52440">
    <property type="entry name" value="PreATP-grasp domain"/>
    <property type="match status" value="1"/>
</dbReference>
<feature type="domain" description="CoA carboxyltransferase N-terminal" evidence="13">
    <location>
        <begin position="576"/>
        <end position="841"/>
    </location>
</feature>
<name>A0ABV6M6D8_9ACTN</name>
<keyword evidence="7" id="KW-0092">Biotin</keyword>
<protein>
    <recommendedName>
        <fullName evidence="3">acetyl-CoA carboxylase</fullName>
        <ecNumber evidence="3">6.4.1.2</ecNumber>
    </recommendedName>
</protein>
<evidence type="ECO:0000256" key="7">
    <source>
        <dbReference type="ARBA" id="ARBA00023267"/>
    </source>
</evidence>
<dbReference type="InterPro" id="IPR011053">
    <property type="entry name" value="Single_hybrid_motif"/>
</dbReference>
<dbReference type="InterPro" id="IPR034733">
    <property type="entry name" value="AcCoA_carboxyl_beta"/>
</dbReference>
<evidence type="ECO:0000256" key="1">
    <source>
        <dbReference type="ARBA" id="ARBA00001953"/>
    </source>
</evidence>
<keyword evidence="8" id="KW-0511">Multifunctional enzyme</keyword>
<keyword evidence="5 9" id="KW-0547">Nucleotide-binding</keyword>
<evidence type="ECO:0000259" key="12">
    <source>
        <dbReference type="PROSITE" id="PS50979"/>
    </source>
</evidence>
<dbReference type="Pfam" id="PF00289">
    <property type="entry name" value="Biotin_carb_N"/>
    <property type="match status" value="1"/>
</dbReference>